<evidence type="ECO:0000313" key="3">
    <source>
        <dbReference type="Proteomes" id="UP001346149"/>
    </source>
</evidence>
<dbReference type="PANTHER" id="PTHR43139">
    <property type="entry name" value="SI:DKEY-122A22.2"/>
    <property type="match status" value="1"/>
</dbReference>
<dbReference type="PRINTS" id="PR00111">
    <property type="entry name" value="ABHYDROLASE"/>
</dbReference>
<evidence type="ECO:0000313" key="2">
    <source>
        <dbReference type="EMBL" id="KAK4792523.1"/>
    </source>
</evidence>
<dbReference type="SUPFAM" id="SSF53474">
    <property type="entry name" value="alpha/beta-Hydrolases"/>
    <property type="match status" value="1"/>
</dbReference>
<dbReference type="InterPro" id="IPR029058">
    <property type="entry name" value="AB_hydrolase_fold"/>
</dbReference>
<gene>
    <name evidence="2" type="ORF">SAY86_022958</name>
</gene>
<reference evidence="2 3" key="1">
    <citation type="journal article" date="2023" name="Hortic Res">
        <title>Pangenome of water caltrop reveals structural variations and asymmetric subgenome divergence after allopolyploidization.</title>
        <authorList>
            <person name="Zhang X."/>
            <person name="Chen Y."/>
            <person name="Wang L."/>
            <person name="Yuan Y."/>
            <person name="Fang M."/>
            <person name="Shi L."/>
            <person name="Lu R."/>
            <person name="Comes H.P."/>
            <person name="Ma Y."/>
            <person name="Chen Y."/>
            <person name="Huang G."/>
            <person name="Zhou Y."/>
            <person name="Zheng Z."/>
            <person name="Qiu Y."/>
        </authorList>
    </citation>
    <scope>NUCLEOTIDE SEQUENCE [LARGE SCALE GENOMIC DNA]</scope>
    <source>
        <strain evidence="2">F231</strain>
    </source>
</reference>
<comment type="caution">
    <text evidence="2">The sequence shown here is derived from an EMBL/GenBank/DDBJ whole genome shotgun (WGS) entry which is preliminary data.</text>
</comment>
<evidence type="ECO:0000259" key="1">
    <source>
        <dbReference type="Pfam" id="PF00561"/>
    </source>
</evidence>
<dbReference type="Proteomes" id="UP001346149">
    <property type="component" value="Unassembled WGS sequence"/>
</dbReference>
<protein>
    <recommendedName>
        <fullName evidence="1">AB hydrolase-1 domain-containing protein</fullName>
    </recommendedName>
</protein>
<name>A0AAN7LP78_TRANT</name>
<dbReference type="PANTHER" id="PTHR43139:SF22">
    <property type="entry name" value="AB HYDROLASE-1 DOMAIN-CONTAINING PROTEIN"/>
    <property type="match status" value="1"/>
</dbReference>
<dbReference type="Pfam" id="PF00561">
    <property type="entry name" value="Abhydrolase_1"/>
    <property type="match status" value="1"/>
</dbReference>
<proteinExistence type="predicted"/>
<dbReference type="InterPro" id="IPR000073">
    <property type="entry name" value="AB_hydrolase_1"/>
</dbReference>
<organism evidence="2 3">
    <name type="scientific">Trapa natans</name>
    <name type="common">Water chestnut</name>
    <dbReference type="NCBI Taxonomy" id="22666"/>
    <lineage>
        <taxon>Eukaryota</taxon>
        <taxon>Viridiplantae</taxon>
        <taxon>Streptophyta</taxon>
        <taxon>Embryophyta</taxon>
        <taxon>Tracheophyta</taxon>
        <taxon>Spermatophyta</taxon>
        <taxon>Magnoliopsida</taxon>
        <taxon>eudicotyledons</taxon>
        <taxon>Gunneridae</taxon>
        <taxon>Pentapetalae</taxon>
        <taxon>rosids</taxon>
        <taxon>malvids</taxon>
        <taxon>Myrtales</taxon>
        <taxon>Lythraceae</taxon>
        <taxon>Trapa</taxon>
    </lineage>
</organism>
<dbReference type="EMBL" id="JAXQNO010000008">
    <property type="protein sequence ID" value="KAK4792523.1"/>
    <property type="molecule type" value="Genomic_DNA"/>
</dbReference>
<dbReference type="AlphaFoldDB" id="A0AAN7LP78"/>
<keyword evidence="3" id="KW-1185">Reference proteome</keyword>
<dbReference type="InterPro" id="IPR052370">
    <property type="entry name" value="Meta-cleavage_hydrolase"/>
</dbReference>
<dbReference type="Gene3D" id="3.40.50.1820">
    <property type="entry name" value="alpha/beta hydrolase"/>
    <property type="match status" value="1"/>
</dbReference>
<sequence>MRVCGGWFISQKHSQERRGEERRADAGMVNLIRAYEPILRVIMRLAGMRPQKVEIKPGTVVNVWSPTRPSGKPAVVLLHGFSADGILTWQFQALSLAGKYSVYVVDFIFFGGSATDDPDRSVAFQARCVARALGMLGVDQCTLVGVSYGGMVGFELARVEPELVRSLVVTCSVMTMTESISTDRLGKVARSAGVAFTRWSDYLLPETSKGVRTLFQIGTYKLYRRIPDWVFRQYLEAMFDYRNEKTELLEALVIPDDEDPNKIPNFLQPVRLLWGGNDKIFPLEMAQALKEKLGDTATLEHIDGAGHLVMLERPFAYNHRLRRILDSIHP</sequence>
<accession>A0AAN7LP78</accession>
<feature type="domain" description="AB hydrolase-1" evidence="1">
    <location>
        <begin position="73"/>
        <end position="314"/>
    </location>
</feature>